<evidence type="ECO:0008006" key="4">
    <source>
        <dbReference type="Google" id="ProtNLM"/>
    </source>
</evidence>
<proteinExistence type="predicted"/>
<feature type="chain" id="PRO_5046957143" description="Tetratricopeptide repeat protein" evidence="1">
    <location>
        <begin position="26"/>
        <end position="343"/>
    </location>
</feature>
<evidence type="ECO:0000313" key="3">
    <source>
        <dbReference type="Proteomes" id="UP001158067"/>
    </source>
</evidence>
<feature type="signal peptide" evidence="1">
    <location>
        <begin position="1"/>
        <end position="25"/>
    </location>
</feature>
<dbReference type="SUPFAM" id="SSF48452">
    <property type="entry name" value="TPR-like"/>
    <property type="match status" value="1"/>
</dbReference>
<gene>
    <name evidence="2" type="ORF">SAMN06265222_102322</name>
</gene>
<dbReference type="Proteomes" id="UP001158067">
    <property type="component" value="Unassembled WGS sequence"/>
</dbReference>
<dbReference type="EMBL" id="FXUG01000002">
    <property type="protein sequence ID" value="SMP47598.1"/>
    <property type="molecule type" value="Genomic_DNA"/>
</dbReference>
<organism evidence="2 3">
    <name type="scientific">Neorhodopirellula lusitana</name>
    <dbReference type="NCBI Taxonomy" id="445327"/>
    <lineage>
        <taxon>Bacteria</taxon>
        <taxon>Pseudomonadati</taxon>
        <taxon>Planctomycetota</taxon>
        <taxon>Planctomycetia</taxon>
        <taxon>Pirellulales</taxon>
        <taxon>Pirellulaceae</taxon>
        <taxon>Neorhodopirellula</taxon>
    </lineage>
</organism>
<keyword evidence="1" id="KW-0732">Signal</keyword>
<accession>A0ABY1PWD4</accession>
<name>A0ABY1PWD4_9BACT</name>
<sequence>MIATRTLTATAIFLLVSLVAGNASAQTDRLYPVDGEVVIGKIKTISKEGVIITASGKDQTFAAGDIQRVLFQGDPPELTRGRDFILDGQYDQAYDQLKQLDMAKISRDDIRSDAQFYLALSQGEMSLAGQGDLTKSTQAALGFVKQNPQSWHFYDTTRLLGDLAKAMGNYEKAALFYGYMRGAPSLDMKVESVYQGGLVKLAQGDLAGAKEDLSKVAGMKPTTVESKRLQTLSKASLAVVAAKEGQAQQAIEMVNDLIKTLNPADTATAARIYNALGASYAAAGKDEDAILAYLHTQLMYSMQAATHVEALKELAQLWTKVGKPDRAAQARGELQKRYPGLSG</sequence>
<dbReference type="Gene3D" id="1.25.40.10">
    <property type="entry name" value="Tetratricopeptide repeat domain"/>
    <property type="match status" value="2"/>
</dbReference>
<dbReference type="InterPro" id="IPR011990">
    <property type="entry name" value="TPR-like_helical_dom_sf"/>
</dbReference>
<keyword evidence="3" id="KW-1185">Reference proteome</keyword>
<evidence type="ECO:0000313" key="2">
    <source>
        <dbReference type="EMBL" id="SMP47598.1"/>
    </source>
</evidence>
<evidence type="ECO:0000256" key="1">
    <source>
        <dbReference type="SAM" id="SignalP"/>
    </source>
</evidence>
<reference evidence="2 3" key="1">
    <citation type="submission" date="2017-05" db="EMBL/GenBank/DDBJ databases">
        <authorList>
            <person name="Varghese N."/>
            <person name="Submissions S."/>
        </authorList>
    </citation>
    <scope>NUCLEOTIDE SEQUENCE [LARGE SCALE GENOMIC DNA]</scope>
    <source>
        <strain evidence="2 3">DSM 25457</strain>
    </source>
</reference>
<dbReference type="RefSeq" id="WP_283431640.1">
    <property type="nucleotide sequence ID" value="NZ_FXUG01000002.1"/>
</dbReference>
<comment type="caution">
    <text evidence="2">The sequence shown here is derived from an EMBL/GenBank/DDBJ whole genome shotgun (WGS) entry which is preliminary data.</text>
</comment>
<protein>
    <recommendedName>
        <fullName evidence="4">Tetratricopeptide repeat protein</fullName>
    </recommendedName>
</protein>